<dbReference type="Pfam" id="PF00076">
    <property type="entry name" value="RRM_1"/>
    <property type="match status" value="1"/>
</dbReference>
<keyword evidence="4 6" id="KW-0694">RNA-binding</keyword>
<keyword evidence="5" id="KW-0539">Nucleus</keyword>
<organism evidence="9">
    <name type="scientific">Arion vulgaris</name>
    <dbReference type="NCBI Taxonomy" id="1028688"/>
    <lineage>
        <taxon>Eukaryota</taxon>
        <taxon>Metazoa</taxon>
        <taxon>Spiralia</taxon>
        <taxon>Lophotrochozoa</taxon>
        <taxon>Mollusca</taxon>
        <taxon>Gastropoda</taxon>
        <taxon>Heterobranchia</taxon>
        <taxon>Euthyneura</taxon>
        <taxon>Panpulmonata</taxon>
        <taxon>Eupulmonata</taxon>
        <taxon>Stylommatophora</taxon>
        <taxon>Helicina</taxon>
        <taxon>Arionoidea</taxon>
        <taxon>Arionidae</taxon>
        <taxon>Arion</taxon>
    </lineage>
</organism>
<sequence>KRLKELRSRKRLVKLVKKRSAKRPKLSDLQDSGTPVTASAVALQVSQVFEMENEAHAGTKKIELKLPSSILQGTDSHHPKGNVQQFNSYSMPPPVSRHNLAADTAYSPIMSVLQRHQPLPVSHSYHAPAVPPVLFQDERLPPHVPTSYQEQHLPAVPDLSNLEVRTRLGNEDQVKTSISAGYLEEHMEPDISGAGGFGILQPVHKEQKDEGEEESAEKEWSKSKFISSSELRRSRLSRSEIKELSVFKNYNEGEPSCRLYIKNLAKNVTEEDIHWVYGRYVDWDKELEKNIFDIKLMKEGRMKGQAFVTLPTEESAISAVKDTNGFLLKDKPMVVQFARSAKVKK</sequence>
<evidence type="ECO:0000256" key="3">
    <source>
        <dbReference type="ARBA" id="ARBA00022737"/>
    </source>
</evidence>
<accession>A0A0B6ZCA8</accession>
<dbReference type="GO" id="GO:0030626">
    <property type="term" value="F:U12 snRNA binding"/>
    <property type="evidence" value="ECO:0007669"/>
    <property type="project" value="TreeGrafter"/>
</dbReference>
<keyword evidence="3" id="KW-0677">Repeat</keyword>
<evidence type="ECO:0000313" key="9">
    <source>
        <dbReference type="EMBL" id="CEK66143.1"/>
    </source>
</evidence>
<dbReference type="GO" id="GO:0000398">
    <property type="term" value="P:mRNA splicing, via spliceosome"/>
    <property type="evidence" value="ECO:0007669"/>
    <property type="project" value="TreeGrafter"/>
</dbReference>
<dbReference type="AlphaFoldDB" id="A0A0B6ZCA8"/>
<reference evidence="9" key="1">
    <citation type="submission" date="2014-12" db="EMBL/GenBank/DDBJ databases">
        <title>Insight into the proteome of Arion vulgaris.</title>
        <authorList>
            <person name="Aradska J."/>
            <person name="Bulat T."/>
            <person name="Smidak R."/>
            <person name="Sarate P."/>
            <person name="Gangsoo J."/>
            <person name="Sialana F."/>
            <person name="Bilban M."/>
            <person name="Lubec G."/>
        </authorList>
    </citation>
    <scope>NUCLEOTIDE SEQUENCE</scope>
    <source>
        <tissue evidence="9">Skin</tissue>
    </source>
</reference>
<evidence type="ECO:0000256" key="2">
    <source>
        <dbReference type="ARBA" id="ARBA00020364"/>
    </source>
</evidence>
<dbReference type="FunFam" id="3.30.70.330:FF:000207">
    <property type="entry name" value="RNA-binding region (RNP1, RRM)-containing 3"/>
    <property type="match status" value="1"/>
</dbReference>
<dbReference type="Gene3D" id="3.30.70.330">
    <property type="match status" value="1"/>
</dbReference>
<evidence type="ECO:0000259" key="8">
    <source>
        <dbReference type="PROSITE" id="PS50102"/>
    </source>
</evidence>
<dbReference type="PANTHER" id="PTHR16105:SF0">
    <property type="entry name" value="RNA-BINDING REGION-CONTAINING PROTEIN 3"/>
    <property type="match status" value="1"/>
</dbReference>
<dbReference type="PANTHER" id="PTHR16105">
    <property type="entry name" value="RNA-BINDING REGION-CONTAINING PROTEIN 3"/>
    <property type="match status" value="1"/>
</dbReference>
<dbReference type="SMART" id="SM00360">
    <property type="entry name" value="RRM"/>
    <property type="match status" value="1"/>
</dbReference>
<dbReference type="Gene3D" id="6.10.250.610">
    <property type="match status" value="1"/>
</dbReference>
<dbReference type="GO" id="GO:0005689">
    <property type="term" value="C:U12-type spliceosomal complex"/>
    <property type="evidence" value="ECO:0007669"/>
    <property type="project" value="TreeGrafter"/>
</dbReference>
<dbReference type="CDD" id="cd12239">
    <property type="entry name" value="RRM2_RBM40_like"/>
    <property type="match status" value="1"/>
</dbReference>
<feature type="region of interest" description="Disordered" evidence="7">
    <location>
        <begin position="1"/>
        <end position="34"/>
    </location>
</feature>
<feature type="non-terminal residue" evidence="9">
    <location>
        <position position="1"/>
    </location>
</feature>
<gene>
    <name evidence="9" type="primary">ORF57457</name>
</gene>
<evidence type="ECO:0000256" key="5">
    <source>
        <dbReference type="ARBA" id="ARBA00023242"/>
    </source>
</evidence>
<dbReference type="GO" id="GO:0097157">
    <property type="term" value="F:pre-mRNA intronic binding"/>
    <property type="evidence" value="ECO:0007669"/>
    <property type="project" value="TreeGrafter"/>
</dbReference>
<dbReference type="InterPro" id="IPR045164">
    <property type="entry name" value="RBM41/RNPC3"/>
</dbReference>
<dbReference type="PROSITE" id="PS50102">
    <property type="entry name" value="RRM"/>
    <property type="match status" value="1"/>
</dbReference>
<dbReference type="SUPFAM" id="SSF54928">
    <property type="entry name" value="RNA-binding domain, RBD"/>
    <property type="match status" value="1"/>
</dbReference>
<evidence type="ECO:0000256" key="4">
    <source>
        <dbReference type="ARBA" id="ARBA00022884"/>
    </source>
</evidence>
<protein>
    <recommendedName>
        <fullName evidence="2">RNA-binding region-containing protein 3</fullName>
    </recommendedName>
</protein>
<dbReference type="InterPro" id="IPR012677">
    <property type="entry name" value="Nucleotide-bd_a/b_plait_sf"/>
</dbReference>
<feature type="compositionally biased region" description="Basic residues" evidence="7">
    <location>
        <begin position="1"/>
        <end position="24"/>
    </location>
</feature>
<evidence type="ECO:0000256" key="1">
    <source>
        <dbReference type="ARBA" id="ARBA00004123"/>
    </source>
</evidence>
<dbReference type="EMBL" id="HACG01019278">
    <property type="protein sequence ID" value="CEK66143.1"/>
    <property type="molecule type" value="Transcribed_RNA"/>
</dbReference>
<evidence type="ECO:0000256" key="7">
    <source>
        <dbReference type="SAM" id="MobiDB-lite"/>
    </source>
</evidence>
<proteinExistence type="predicted"/>
<feature type="domain" description="RRM" evidence="8">
    <location>
        <begin position="257"/>
        <end position="340"/>
    </location>
</feature>
<dbReference type="InterPro" id="IPR000504">
    <property type="entry name" value="RRM_dom"/>
</dbReference>
<dbReference type="InterPro" id="IPR035979">
    <property type="entry name" value="RBD_domain_sf"/>
</dbReference>
<comment type="subcellular location">
    <subcellularLocation>
        <location evidence="1">Nucleus</location>
    </subcellularLocation>
</comment>
<name>A0A0B6ZCA8_9EUPU</name>
<evidence type="ECO:0000256" key="6">
    <source>
        <dbReference type="PROSITE-ProRule" id="PRU00176"/>
    </source>
</evidence>